<evidence type="ECO:0000259" key="6">
    <source>
        <dbReference type="Pfam" id="PF10075"/>
    </source>
</evidence>
<dbReference type="PANTHER" id="PTHR13339:SF0">
    <property type="entry name" value="COP9 SIGNALOSOME COMPLEX SUBUNIT 8"/>
    <property type="match status" value="1"/>
</dbReference>
<keyword evidence="3" id="KW-0963">Cytoplasm</keyword>
<proteinExistence type="predicted"/>
<evidence type="ECO:0000256" key="2">
    <source>
        <dbReference type="ARBA" id="ARBA00004496"/>
    </source>
</evidence>
<reference evidence="7" key="1">
    <citation type="submission" date="2018-04" db="EMBL/GenBank/DDBJ databases">
        <title>Transcriptome assembly of Sipha flava.</title>
        <authorList>
            <person name="Scully E.D."/>
            <person name="Geib S.M."/>
            <person name="Palmer N.A."/>
            <person name="Koch K."/>
            <person name="Bradshaw J."/>
            <person name="Heng-Moss T."/>
            <person name="Sarath G."/>
        </authorList>
    </citation>
    <scope>NUCLEOTIDE SEQUENCE</scope>
</reference>
<comment type="subcellular location">
    <subcellularLocation>
        <location evidence="2">Cytoplasm</location>
    </subcellularLocation>
    <subcellularLocation>
        <location evidence="1">Nucleus</location>
    </subcellularLocation>
</comment>
<dbReference type="Gene3D" id="1.25.40.990">
    <property type="match status" value="1"/>
</dbReference>
<dbReference type="AlphaFoldDB" id="A0A2S2QP13"/>
<protein>
    <submittedName>
        <fullName evidence="7 9">COP9 signalosome complex subunit 8</fullName>
    </submittedName>
</protein>
<dbReference type="GO" id="GO:0008180">
    <property type="term" value="C:COP9 signalosome"/>
    <property type="evidence" value="ECO:0007669"/>
    <property type="project" value="UniProtKB-KW"/>
</dbReference>
<evidence type="ECO:0000313" key="8">
    <source>
        <dbReference type="Proteomes" id="UP000694846"/>
    </source>
</evidence>
<name>A0A2S2QP13_9HEMI</name>
<evidence type="ECO:0000256" key="1">
    <source>
        <dbReference type="ARBA" id="ARBA00004123"/>
    </source>
</evidence>
<accession>A0A2S2QP13</accession>
<keyword evidence="5" id="KW-0539">Nucleus</keyword>
<evidence type="ECO:0000256" key="3">
    <source>
        <dbReference type="ARBA" id="ARBA00022490"/>
    </source>
</evidence>
<dbReference type="GO" id="GO:0005737">
    <property type="term" value="C:cytoplasm"/>
    <property type="evidence" value="ECO:0007669"/>
    <property type="project" value="UniProtKB-SubCell"/>
</dbReference>
<evidence type="ECO:0000313" key="9">
    <source>
        <dbReference type="RefSeq" id="XP_025415295.1"/>
    </source>
</evidence>
<dbReference type="RefSeq" id="XP_025415295.1">
    <property type="nucleotide sequence ID" value="XM_025559510.1"/>
</dbReference>
<dbReference type="OrthoDB" id="5351233at2759"/>
<dbReference type="InterPro" id="IPR033205">
    <property type="entry name" value="COP9_CSN8"/>
</dbReference>
<feature type="domain" description="CSN8/PSMD8/EIF3K" evidence="6">
    <location>
        <begin position="27"/>
        <end position="150"/>
    </location>
</feature>
<organism evidence="7">
    <name type="scientific">Sipha flava</name>
    <name type="common">yellow sugarcane aphid</name>
    <dbReference type="NCBI Taxonomy" id="143950"/>
    <lineage>
        <taxon>Eukaryota</taxon>
        <taxon>Metazoa</taxon>
        <taxon>Ecdysozoa</taxon>
        <taxon>Arthropoda</taxon>
        <taxon>Hexapoda</taxon>
        <taxon>Insecta</taxon>
        <taxon>Pterygota</taxon>
        <taxon>Neoptera</taxon>
        <taxon>Paraneoptera</taxon>
        <taxon>Hemiptera</taxon>
        <taxon>Sternorrhyncha</taxon>
        <taxon>Aphidomorpha</taxon>
        <taxon>Aphidoidea</taxon>
        <taxon>Aphididae</taxon>
        <taxon>Sipha</taxon>
    </lineage>
</organism>
<reference evidence="9" key="2">
    <citation type="submission" date="2025-04" db="UniProtKB">
        <authorList>
            <consortium name="RefSeq"/>
        </authorList>
    </citation>
    <scope>IDENTIFICATION</scope>
    <source>
        <tissue evidence="9">Whole body</tissue>
    </source>
</reference>
<evidence type="ECO:0000313" key="7">
    <source>
        <dbReference type="EMBL" id="MBY79488.1"/>
    </source>
</evidence>
<dbReference type="GO" id="GO:0000338">
    <property type="term" value="P:protein deneddylation"/>
    <property type="evidence" value="ECO:0007669"/>
    <property type="project" value="InterPro"/>
</dbReference>
<evidence type="ECO:0000256" key="5">
    <source>
        <dbReference type="ARBA" id="ARBA00023242"/>
    </source>
</evidence>
<dbReference type="PANTHER" id="PTHR13339">
    <property type="entry name" value="COP9 SIGNALOSOME COMPLEX SUBUNIT 8"/>
    <property type="match status" value="1"/>
</dbReference>
<gene>
    <name evidence="7" type="primary">csn8</name>
    <name evidence="9" type="synonym">LOC112687005</name>
    <name evidence="7" type="ORF">g.96183</name>
</gene>
<evidence type="ECO:0000256" key="4">
    <source>
        <dbReference type="ARBA" id="ARBA00022790"/>
    </source>
</evidence>
<keyword evidence="4" id="KW-0736">Signalosome</keyword>
<dbReference type="EMBL" id="GGMS01010285">
    <property type="protein sequence ID" value="MBY79488.1"/>
    <property type="molecule type" value="Transcribed_RNA"/>
</dbReference>
<keyword evidence="8" id="KW-1185">Reference proteome</keyword>
<dbReference type="InterPro" id="IPR033464">
    <property type="entry name" value="CSN8_PSD8_EIF3K"/>
</dbReference>
<sequence length="185" mass="21470">MIAEPYDFSIDVESLENDEIQEGGLTTEQYIKLFSAYLYNNELCAAKFLWRRVPDSLKSNPELQKVWSIGKALWTKHYTQAYELIDCKWSDVLEPIMVAIKSRIQQDTLKFISTHYENIQLDKFQTFMGVNKEQAERIVEREGWTLLNGYVIPVAINEPELTLSGSQEILDRLVTLSSFTSYVEN</sequence>
<dbReference type="GO" id="GO:0010387">
    <property type="term" value="P:COP9 signalosome assembly"/>
    <property type="evidence" value="ECO:0007669"/>
    <property type="project" value="InterPro"/>
</dbReference>
<dbReference type="Proteomes" id="UP000694846">
    <property type="component" value="Unplaced"/>
</dbReference>
<dbReference type="Pfam" id="PF10075">
    <property type="entry name" value="CSN8_PSD8_EIF3K"/>
    <property type="match status" value="1"/>
</dbReference>